<evidence type="ECO:0000256" key="1">
    <source>
        <dbReference type="SAM" id="Phobius"/>
    </source>
</evidence>
<feature type="transmembrane region" description="Helical" evidence="1">
    <location>
        <begin position="36"/>
        <end position="57"/>
    </location>
</feature>
<evidence type="ECO:0000313" key="2">
    <source>
        <dbReference type="EMBL" id="ESL08415.1"/>
    </source>
</evidence>
<organism evidence="2 3">
    <name type="scientific">Trypanosoma rangeli SC58</name>
    <dbReference type="NCBI Taxonomy" id="429131"/>
    <lineage>
        <taxon>Eukaryota</taxon>
        <taxon>Discoba</taxon>
        <taxon>Euglenozoa</taxon>
        <taxon>Kinetoplastea</taxon>
        <taxon>Metakinetoplastina</taxon>
        <taxon>Trypanosomatida</taxon>
        <taxon>Trypanosomatidae</taxon>
        <taxon>Trypanosoma</taxon>
        <taxon>Herpetosoma</taxon>
    </lineage>
</organism>
<comment type="caution">
    <text evidence="2">The sequence shown here is derived from an EMBL/GenBank/DDBJ whole genome shotgun (WGS) entry which is preliminary data.</text>
</comment>
<sequence>MVQRAVKSDGQGIWAKCFGNAEVLYSRSTTDRLTDFSGTFLVACFAVYFTVGGYLLYREAALSTA</sequence>
<protein>
    <submittedName>
        <fullName evidence="2">Uncharacterized protein</fullName>
    </submittedName>
</protein>
<keyword evidence="1" id="KW-1133">Transmembrane helix</keyword>
<gene>
    <name evidence="2" type="ORF">TRSC58_03882</name>
</gene>
<evidence type="ECO:0000313" key="3">
    <source>
        <dbReference type="Proteomes" id="UP000031737"/>
    </source>
</evidence>
<reference evidence="2 3" key="1">
    <citation type="submission" date="2013-07" db="EMBL/GenBank/DDBJ databases">
        <authorList>
            <person name="Stoco P.H."/>
            <person name="Wagner G."/>
            <person name="Gerber A."/>
            <person name="Zaha A."/>
            <person name="Thompson C."/>
            <person name="Bartholomeu D.C."/>
            <person name="Luckemeyer D.D."/>
            <person name="Bahia D."/>
            <person name="Loreto E."/>
            <person name="Prestes E.B."/>
            <person name="Lima F.M."/>
            <person name="Rodrigues-Luiz G."/>
            <person name="Vallejo G.A."/>
            <person name="Filho J.F."/>
            <person name="Monteiro K.M."/>
            <person name="Tyler K.M."/>
            <person name="de Almeida L.G."/>
            <person name="Ortiz M.F."/>
            <person name="Siervo M.A."/>
            <person name="de Moraes M.H."/>
            <person name="Cunha O.L."/>
            <person name="Mendonca-Neto R."/>
            <person name="Silva R."/>
            <person name="Teixeira S.M."/>
            <person name="Murta S.M."/>
            <person name="Sincero T.C."/>
            <person name="Mendes T.A."/>
            <person name="Urmenyi T.P."/>
            <person name="Silva V.G."/>
            <person name="da Rocha W.D."/>
            <person name="Andersson B."/>
            <person name="Romanha A.J."/>
            <person name="Steindel M."/>
            <person name="de Vasconcelos A.T."/>
            <person name="Grisard E.C."/>
        </authorList>
    </citation>
    <scope>NUCLEOTIDE SEQUENCE [LARGE SCALE GENOMIC DNA]</scope>
    <source>
        <strain evidence="2 3">SC58</strain>
    </source>
</reference>
<keyword evidence="1" id="KW-0812">Transmembrane</keyword>
<keyword evidence="1" id="KW-0472">Membrane</keyword>
<accession>A0A061J271</accession>
<proteinExistence type="predicted"/>
<dbReference type="AlphaFoldDB" id="A0A061J271"/>
<dbReference type="OrthoDB" id="262608at2759"/>
<name>A0A061J271_TRYRA</name>
<dbReference type="EMBL" id="AUPL01003882">
    <property type="protein sequence ID" value="ESL08415.1"/>
    <property type="molecule type" value="Genomic_DNA"/>
</dbReference>
<dbReference type="VEuPathDB" id="TriTrypDB:TRSC58_03882"/>
<keyword evidence="3" id="KW-1185">Reference proteome</keyword>
<dbReference type="Proteomes" id="UP000031737">
    <property type="component" value="Unassembled WGS sequence"/>
</dbReference>